<reference evidence="3" key="1">
    <citation type="journal article" date="2019" name="Int. J. Syst. Evol. Microbiol.">
        <title>The Global Catalogue of Microorganisms (GCM) 10K type strain sequencing project: providing services to taxonomists for standard genome sequencing and annotation.</title>
        <authorList>
            <consortium name="The Broad Institute Genomics Platform"/>
            <consortium name="The Broad Institute Genome Sequencing Center for Infectious Disease"/>
            <person name="Wu L."/>
            <person name="Ma J."/>
        </authorList>
    </citation>
    <scope>NUCLEOTIDE SEQUENCE [LARGE SCALE GENOMIC DNA]</scope>
    <source>
        <strain evidence="3">JCM 7356</strain>
    </source>
</reference>
<proteinExistence type="predicted"/>
<dbReference type="SUPFAM" id="SSF53335">
    <property type="entry name" value="S-adenosyl-L-methionine-dependent methyltransferases"/>
    <property type="match status" value="1"/>
</dbReference>
<evidence type="ECO:0000313" key="2">
    <source>
        <dbReference type="EMBL" id="GAA2244752.1"/>
    </source>
</evidence>
<evidence type="ECO:0000313" key="3">
    <source>
        <dbReference type="Proteomes" id="UP001500305"/>
    </source>
</evidence>
<dbReference type="RefSeq" id="WP_344636690.1">
    <property type="nucleotide sequence ID" value="NZ_BAAATR010000010.1"/>
</dbReference>
<dbReference type="CDD" id="cd02440">
    <property type="entry name" value="AdoMet_MTases"/>
    <property type="match status" value="1"/>
</dbReference>
<sequence length="254" mass="28025">MTRLHDDVRLAGAYQSGNGMPESSLRAWAKLIGSFAPCPAPAVVEIGAGTGMFCAALARWQRASPVVGIDPSVPMLEQARRHNALPGVHYLVGSAEALPVRTRSFDLALLSRVVHHLPDRPSCARELARVLRPGGVVVIRTTFRERLDALVYDYWPQLRAIDEQRFPGKEEVLADFTPAGFTVREAGSFAQPVTTGLRAFHQRMRNRPLSKFAYLTEAEFEAGLRCLGTDAESEPLTAPWPVHERYDLLVLTLA</sequence>
<protein>
    <submittedName>
        <fullName evidence="2">Malonyl-ACP O-methyltransferase BioC</fullName>
    </submittedName>
</protein>
<dbReference type="InterPro" id="IPR013216">
    <property type="entry name" value="Methyltransf_11"/>
</dbReference>
<evidence type="ECO:0000259" key="1">
    <source>
        <dbReference type="Pfam" id="PF08241"/>
    </source>
</evidence>
<name>A0ABP5QUN7_9ACTN</name>
<dbReference type="Gene3D" id="3.40.50.150">
    <property type="entry name" value="Vaccinia Virus protein VP39"/>
    <property type="match status" value="1"/>
</dbReference>
<feature type="domain" description="Methyltransferase type 11" evidence="1">
    <location>
        <begin position="44"/>
        <end position="139"/>
    </location>
</feature>
<accession>A0ABP5QUN7</accession>
<dbReference type="PANTHER" id="PTHR43591">
    <property type="entry name" value="METHYLTRANSFERASE"/>
    <property type="match status" value="1"/>
</dbReference>
<keyword evidence="3" id="KW-1185">Reference proteome</keyword>
<gene>
    <name evidence="2" type="primary">bioC</name>
    <name evidence="2" type="ORF">GCM10010430_28250</name>
</gene>
<organism evidence="2 3">
    <name type="scientific">Kitasatospora cystarginea</name>
    <dbReference type="NCBI Taxonomy" id="58350"/>
    <lineage>
        <taxon>Bacteria</taxon>
        <taxon>Bacillati</taxon>
        <taxon>Actinomycetota</taxon>
        <taxon>Actinomycetes</taxon>
        <taxon>Kitasatosporales</taxon>
        <taxon>Streptomycetaceae</taxon>
        <taxon>Kitasatospora</taxon>
    </lineage>
</organism>
<comment type="caution">
    <text evidence="2">The sequence shown here is derived from an EMBL/GenBank/DDBJ whole genome shotgun (WGS) entry which is preliminary data.</text>
</comment>
<dbReference type="InterPro" id="IPR029063">
    <property type="entry name" value="SAM-dependent_MTases_sf"/>
</dbReference>
<dbReference type="EMBL" id="BAAATR010000010">
    <property type="protein sequence ID" value="GAA2244752.1"/>
    <property type="molecule type" value="Genomic_DNA"/>
</dbReference>
<dbReference type="Proteomes" id="UP001500305">
    <property type="component" value="Unassembled WGS sequence"/>
</dbReference>
<dbReference type="Pfam" id="PF08241">
    <property type="entry name" value="Methyltransf_11"/>
    <property type="match status" value="1"/>
</dbReference>